<evidence type="ECO:0000313" key="6">
    <source>
        <dbReference type="EMBL" id="ASJ02233.1"/>
    </source>
</evidence>
<sequence>MKLDSKKPGKQRKFLYNAPLHLRQKIIAAPLSRELREKYGVRNLPVREGDKVKIVRGDFRGKEGKVMEVDLKRYRIHVEGVTQTKVDGTEVFYPIHPSNVIIVELNLDDEERKKIIERRAA</sequence>
<reference evidence="6 7" key="1">
    <citation type="submission" date="2016-03" db="EMBL/GenBank/DDBJ databases">
        <title>Complete genome sequence of Thermococcus profundus strain DT5432.</title>
        <authorList>
            <person name="Oger P.M."/>
        </authorList>
    </citation>
    <scope>NUCLEOTIDE SEQUENCE [LARGE SCALE GENOMIC DNA]</scope>
    <source>
        <strain evidence="6 7">DT 5432</strain>
    </source>
</reference>
<evidence type="ECO:0000313" key="7">
    <source>
        <dbReference type="Proteomes" id="UP000250179"/>
    </source>
</evidence>
<dbReference type="GO" id="GO:0015934">
    <property type="term" value="C:large ribosomal subunit"/>
    <property type="evidence" value="ECO:0007669"/>
    <property type="project" value="UniProtKB-UniRule"/>
</dbReference>
<keyword evidence="4" id="KW-0694">RNA-binding</keyword>
<keyword evidence="2 4" id="KW-0689">Ribosomal protein</keyword>
<dbReference type="HAMAP" id="MF_01326_A">
    <property type="entry name" value="Ribosomal_uL24_A"/>
    <property type="match status" value="1"/>
</dbReference>
<evidence type="ECO:0000259" key="5">
    <source>
        <dbReference type="SMART" id="SM00739"/>
    </source>
</evidence>
<dbReference type="PANTHER" id="PTHR11143">
    <property type="entry name" value="60S RIBOSOMAL PROTEIN L26 FAMILY MEMBER"/>
    <property type="match status" value="1"/>
</dbReference>
<keyword evidence="3 4" id="KW-0687">Ribonucleoprotein</keyword>
<dbReference type="GeneID" id="33319264"/>
<gene>
    <name evidence="6" type="primary">rpl24p</name>
    <name evidence="4" type="synonym">rpl24</name>
    <name evidence="6" type="ORF">A3L09_02595</name>
</gene>
<evidence type="ECO:0000256" key="3">
    <source>
        <dbReference type="ARBA" id="ARBA00023274"/>
    </source>
</evidence>
<dbReference type="RefSeq" id="WP_088857496.1">
    <property type="nucleotide sequence ID" value="NZ_CP014862.1"/>
</dbReference>
<dbReference type="InterPro" id="IPR005756">
    <property type="entry name" value="Ribosomal_uL24_euk/arc"/>
</dbReference>
<organism evidence="6 7">
    <name type="scientific">Thermococcus profundus</name>
    <dbReference type="NCBI Taxonomy" id="49899"/>
    <lineage>
        <taxon>Archaea</taxon>
        <taxon>Methanobacteriati</taxon>
        <taxon>Methanobacteriota</taxon>
        <taxon>Thermococci</taxon>
        <taxon>Thermococcales</taxon>
        <taxon>Thermococcaceae</taxon>
        <taxon>Thermococcus</taxon>
    </lineage>
</organism>
<dbReference type="Pfam" id="PF00467">
    <property type="entry name" value="KOW"/>
    <property type="match status" value="1"/>
</dbReference>
<dbReference type="SMART" id="SM00739">
    <property type="entry name" value="KOW"/>
    <property type="match status" value="1"/>
</dbReference>
<comment type="similarity">
    <text evidence="1 4">Belongs to the universal ribosomal protein uL24 family.</text>
</comment>
<dbReference type="Gene3D" id="2.30.30.30">
    <property type="match status" value="1"/>
</dbReference>
<dbReference type="SUPFAM" id="SSF50104">
    <property type="entry name" value="Translation proteins SH3-like domain"/>
    <property type="match status" value="1"/>
</dbReference>
<dbReference type="GO" id="GO:0003735">
    <property type="term" value="F:structural constituent of ribosome"/>
    <property type="evidence" value="ECO:0007669"/>
    <property type="project" value="UniProtKB-UniRule"/>
</dbReference>
<dbReference type="OrthoDB" id="10899at2157"/>
<comment type="function">
    <text evidence="4">Located at the polypeptide exit tunnel on the outside of the subunit.</text>
</comment>
<dbReference type="AlphaFoldDB" id="A0A2Z2M9Z6"/>
<comment type="subunit">
    <text evidence="4">Part of the 50S ribosomal subunit.</text>
</comment>
<feature type="domain" description="KOW" evidence="5">
    <location>
        <begin position="45"/>
        <end position="72"/>
    </location>
</feature>
<dbReference type="CDD" id="cd06089">
    <property type="entry name" value="KOW_RPL26"/>
    <property type="match status" value="1"/>
</dbReference>
<comment type="function">
    <text evidence="4">One of two assembly initiator proteins, it binds directly to the 5'-end of the 23S rRNA, where it nucleates assembly of the 50S subunit.</text>
</comment>
<dbReference type="KEGG" id="tprf:A3L09_02595"/>
<dbReference type="InterPro" id="IPR014722">
    <property type="entry name" value="Rib_uL2_dom2"/>
</dbReference>
<dbReference type="InterPro" id="IPR008991">
    <property type="entry name" value="Translation_prot_SH3-like_sf"/>
</dbReference>
<proteinExistence type="inferred from homology"/>
<dbReference type="Proteomes" id="UP000250179">
    <property type="component" value="Chromosome"/>
</dbReference>
<evidence type="ECO:0000256" key="2">
    <source>
        <dbReference type="ARBA" id="ARBA00022980"/>
    </source>
</evidence>
<dbReference type="FunFam" id="2.30.30.30:FF:000009">
    <property type="entry name" value="60S ribosomal protein L26"/>
    <property type="match status" value="1"/>
</dbReference>
<dbReference type="NCBIfam" id="TIGR01080">
    <property type="entry name" value="rplX_A_E"/>
    <property type="match status" value="1"/>
</dbReference>
<name>A0A2Z2M9Z6_THEPR</name>
<accession>A0A2Z2M9Z6</accession>
<protein>
    <recommendedName>
        <fullName evidence="4">Large ribosomal subunit protein uL24</fullName>
    </recommendedName>
</protein>
<dbReference type="EMBL" id="CP014862">
    <property type="protein sequence ID" value="ASJ02233.1"/>
    <property type="molecule type" value="Genomic_DNA"/>
</dbReference>
<dbReference type="InterPro" id="IPR005825">
    <property type="entry name" value="Ribosomal_uL24_CS"/>
</dbReference>
<dbReference type="GO" id="GO:0006412">
    <property type="term" value="P:translation"/>
    <property type="evidence" value="ECO:0007669"/>
    <property type="project" value="UniProtKB-UniRule"/>
</dbReference>
<keyword evidence="4" id="KW-0699">rRNA-binding</keyword>
<dbReference type="GO" id="GO:0019843">
    <property type="term" value="F:rRNA binding"/>
    <property type="evidence" value="ECO:0007669"/>
    <property type="project" value="UniProtKB-UniRule"/>
</dbReference>
<dbReference type="Pfam" id="PF16906">
    <property type="entry name" value="Ribosomal_L26"/>
    <property type="match status" value="1"/>
</dbReference>
<evidence type="ECO:0000256" key="1">
    <source>
        <dbReference type="ARBA" id="ARBA00010618"/>
    </source>
</evidence>
<dbReference type="InterPro" id="IPR041988">
    <property type="entry name" value="Ribosomal_uL24_KOW"/>
</dbReference>
<evidence type="ECO:0000256" key="4">
    <source>
        <dbReference type="HAMAP-Rule" id="MF_01326"/>
    </source>
</evidence>
<dbReference type="PROSITE" id="PS01108">
    <property type="entry name" value="RIBOSOMAL_L24"/>
    <property type="match status" value="1"/>
</dbReference>
<keyword evidence="7" id="KW-1185">Reference proteome</keyword>
<dbReference type="InterPro" id="IPR005824">
    <property type="entry name" value="KOW"/>
</dbReference>